<evidence type="ECO:0000313" key="2">
    <source>
        <dbReference type="Proteomes" id="UP000298652"/>
    </source>
</evidence>
<sequence length="31" mass="3540">MHGCSLIRSSVIIFVCLVRTLHTEVKNQQNL</sequence>
<dbReference type="Gramene" id="TKV99353">
    <property type="protein sequence ID" value="TKV99353"/>
    <property type="gene ID" value="SEVIR_8G037650v2"/>
</dbReference>
<protein>
    <submittedName>
        <fullName evidence="1">Uncharacterized protein</fullName>
    </submittedName>
</protein>
<proteinExistence type="predicted"/>
<gene>
    <name evidence="1" type="ORF">SEVIR_8G037650v2</name>
</gene>
<accession>A0A4U6TED1</accession>
<dbReference type="AlphaFoldDB" id="A0A4U6TED1"/>
<dbReference type="Proteomes" id="UP000298652">
    <property type="component" value="Chromosome 8"/>
</dbReference>
<organism evidence="1 2">
    <name type="scientific">Setaria viridis</name>
    <name type="common">Green bristlegrass</name>
    <name type="synonym">Setaria italica subsp. viridis</name>
    <dbReference type="NCBI Taxonomy" id="4556"/>
    <lineage>
        <taxon>Eukaryota</taxon>
        <taxon>Viridiplantae</taxon>
        <taxon>Streptophyta</taxon>
        <taxon>Embryophyta</taxon>
        <taxon>Tracheophyta</taxon>
        <taxon>Spermatophyta</taxon>
        <taxon>Magnoliopsida</taxon>
        <taxon>Liliopsida</taxon>
        <taxon>Poales</taxon>
        <taxon>Poaceae</taxon>
        <taxon>PACMAD clade</taxon>
        <taxon>Panicoideae</taxon>
        <taxon>Panicodae</taxon>
        <taxon>Paniceae</taxon>
        <taxon>Cenchrinae</taxon>
        <taxon>Setaria</taxon>
    </lineage>
</organism>
<evidence type="ECO:0000313" key="1">
    <source>
        <dbReference type="EMBL" id="TKV99353.1"/>
    </source>
</evidence>
<dbReference type="EMBL" id="CM016559">
    <property type="protein sequence ID" value="TKV99353.1"/>
    <property type="molecule type" value="Genomic_DNA"/>
</dbReference>
<keyword evidence="2" id="KW-1185">Reference proteome</keyword>
<name>A0A4U6TED1_SETVI</name>
<reference evidence="1" key="1">
    <citation type="submission" date="2019-03" db="EMBL/GenBank/DDBJ databases">
        <title>WGS assembly of Setaria viridis.</title>
        <authorList>
            <person name="Huang P."/>
            <person name="Jenkins J."/>
            <person name="Grimwood J."/>
            <person name="Barry K."/>
            <person name="Healey A."/>
            <person name="Mamidi S."/>
            <person name="Sreedasyam A."/>
            <person name="Shu S."/>
            <person name="Feldman M."/>
            <person name="Wu J."/>
            <person name="Yu Y."/>
            <person name="Chen C."/>
            <person name="Johnson J."/>
            <person name="Rokhsar D."/>
            <person name="Baxter I."/>
            <person name="Schmutz J."/>
            <person name="Brutnell T."/>
            <person name="Kellogg E."/>
        </authorList>
    </citation>
    <scope>NUCLEOTIDE SEQUENCE [LARGE SCALE GENOMIC DNA]</scope>
</reference>